<organism evidence="8 9">
    <name type="scientific">Siccirubricoccus deserti</name>
    <dbReference type="NCBI Taxonomy" id="2013562"/>
    <lineage>
        <taxon>Bacteria</taxon>
        <taxon>Pseudomonadati</taxon>
        <taxon>Pseudomonadota</taxon>
        <taxon>Alphaproteobacteria</taxon>
        <taxon>Acetobacterales</taxon>
        <taxon>Roseomonadaceae</taxon>
        <taxon>Siccirubricoccus</taxon>
    </lineage>
</organism>
<evidence type="ECO:0000313" key="9">
    <source>
        <dbReference type="Proteomes" id="UP000600101"/>
    </source>
</evidence>
<comment type="caution">
    <text evidence="8">The sequence shown here is derived from an EMBL/GenBank/DDBJ whole genome shotgun (WGS) entry which is preliminary data.</text>
</comment>
<dbReference type="EMBL" id="JACOMF010000059">
    <property type="protein sequence ID" value="MBC4018509.1"/>
    <property type="molecule type" value="Genomic_DNA"/>
</dbReference>
<dbReference type="SUPFAM" id="SSF55874">
    <property type="entry name" value="ATPase domain of HSP90 chaperone/DNA topoisomerase II/histidine kinase"/>
    <property type="match status" value="1"/>
</dbReference>
<dbReference type="EC" id="2.7.13.3" evidence="2"/>
<dbReference type="AlphaFoldDB" id="A0A9X0R2G5"/>
<evidence type="ECO:0000256" key="3">
    <source>
        <dbReference type="ARBA" id="ARBA00022553"/>
    </source>
</evidence>
<keyword evidence="9" id="KW-1185">Reference proteome</keyword>
<dbReference type="PANTHER" id="PTHR41523">
    <property type="entry name" value="TWO-COMPONENT SYSTEM SENSOR PROTEIN"/>
    <property type="match status" value="1"/>
</dbReference>
<name>A0A9X0R2G5_9PROT</name>
<keyword evidence="6 8" id="KW-0418">Kinase</keyword>
<dbReference type="PANTHER" id="PTHR41523:SF7">
    <property type="entry name" value="HISTIDINE KINASE"/>
    <property type="match status" value="1"/>
</dbReference>
<dbReference type="GO" id="GO:0004673">
    <property type="term" value="F:protein histidine kinase activity"/>
    <property type="evidence" value="ECO:0007669"/>
    <property type="project" value="UniProtKB-EC"/>
</dbReference>
<gene>
    <name evidence="8" type="ORF">H7965_24855</name>
</gene>
<keyword evidence="4" id="KW-0808">Transferase</keyword>
<evidence type="ECO:0000256" key="1">
    <source>
        <dbReference type="ARBA" id="ARBA00000085"/>
    </source>
</evidence>
<accession>A0A9X0R2G5</accession>
<evidence type="ECO:0000256" key="6">
    <source>
        <dbReference type="ARBA" id="ARBA00022777"/>
    </source>
</evidence>
<evidence type="ECO:0000256" key="5">
    <source>
        <dbReference type="ARBA" id="ARBA00022741"/>
    </source>
</evidence>
<sequence length="125" mass="13309">MGRVAADGPPVRLAPNTTVTLNLALHELATNAAKYGALSAPGGRVEVAWTLERAGKRGAPPLVEIVWRERGGPPVWPPEHRGFGSPLLERGLTRECGGEVRLDFAPEGVECRIRLPLNTTENGAA</sequence>
<evidence type="ECO:0000256" key="2">
    <source>
        <dbReference type="ARBA" id="ARBA00012438"/>
    </source>
</evidence>
<proteinExistence type="predicted"/>
<evidence type="ECO:0000256" key="4">
    <source>
        <dbReference type="ARBA" id="ARBA00022679"/>
    </source>
</evidence>
<evidence type="ECO:0000256" key="7">
    <source>
        <dbReference type="ARBA" id="ARBA00022840"/>
    </source>
</evidence>
<protein>
    <recommendedName>
        <fullName evidence="2">histidine kinase</fullName>
        <ecNumber evidence="2">2.7.13.3</ecNumber>
    </recommendedName>
</protein>
<comment type="catalytic activity">
    <reaction evidence="1">
        <text>ATP + protein L-histidine = ADP + protein N-phospho-L-histidine.</text>
        <dbReference type="EC" id="2.7.13.3"/>
    </reaction>
</comment>
<keyword evidence="3" id="KW-0597">Phosphoprotein</keyword>
<keyword evidence="7" id="KW-0067">ATP-binding</keyword>
<dbReference type="InterPro" id="IPR036890">
    <property type="entry name" value="HATPase_C_sf"/>
</dbReference>
<dbReference type="Proteomes" id="UP000600101">
    <property type="component" value="Unassembled WGS sequence"/>
</dbReference>
<evidence type="ECO:0000313" key="8">
    <source>
        <dbReference type="EMBL" id="MBC4018509.1"/>
    </source>
</evidence>
<reference evidence="8" key="1">
    <citation type="submission" date="2020-08" db="EMBL/GenBank/DDBJ databases">
        <authorList>
            <person name="Hu Y."/>
            <person name="Nguyen S.V."/>
            <person name="Li F."/>
            <person name="Fanning S."/>
        </authorList>
    </citation>
    <scope>NUCLEOTIDE SEQUENCE</scope>
    <source>
        <strain evidence="8">SYSU D8009</strain>
    </source>
</reference>
<dbReference type="GO" id="GO:0005524">
    <property type="term" value="F:ATP binding"/>
    <property type="evidence" value="ECO:0007669"/>
    <property type="project" value="UniProtKB-KW"/>
</dbReference>
<dbReference type="Gene3D" id="3.30.565.10">
    <property type="entry name" value="Histidine kinase-like ATPase, C-terminal domain"/>
    <property type="match status" value="1"/>
</dbReference>
<keyword evidence="5" id="KW-0547">Nucleotide-binding</keyword>